<keyword evidence="2 5" id="KW-0812">Transmembrane</keyword>
<feature type="domain" description="Major facilitator superfamily (MFS) profile" evidence="6">
    <location>
        <begin position="59"/>
        <end position="471"/>
    </location>
</feature>
<dbReference type="AlphaFoldDB" id="A0AAN7U355"/>
<dbReference type="Gene3D" id="1.20.1250.20">
    <property type="entry name" value="MFS general substrate transporter like domains"/>
    <property type="match status" value="1"/>
</dbReference>
<comment type="caution">
    <text evidence="7">The sequence shown here is derived from an EMBL/GenBank/DDBJ whole genome shotgun (WGS) entry which is preliminary data.</text>
</comment>
<dbReference type="InterPro" id="IPR011701">
    <property type="entry name" value="MFS"/>
</dbReference>
<evidence type="ECO:0000256" key="4">
    <source>
        <dbReference type="ARBA" id="ARBA00023136"/>
    </source>
</evidence>
<dbReference type="SUPFAM" id="SSF103473">
    <property type="entry name" value="MFS general substrate transporter"/>
    <property type="match status" value="1"/>
</dbReference>
<accession>A0AAN7U355</accession>
<dbReference type="PROSITE" id="PS50850">
    <property type="entry name" value="MFS"/>
    <property type="match status" value="1"/>
</dbReference>
<comment type="subcellular location">
    <subcellularLocation>
        <location evidence="1">Membrane</location>
        <topology evidence="1">Multi-pass membrane protein</topology>
    </subcellularLocation>
</comment>
<evidence type="ECO:0000259" key="6">
    <source>
        <dbReference type="PROSITE" id="PS50850"/>
    </source>
</evidence>
<feature type="transmembrane region" description="Helical" evidence="5">
    <location>
        <begin position="322"/>
        <end position="345"/>
    </location>
</feature>
<feature type="transmembrane region" description="Helical" evidence="5">
    <location>
        <begin position="448"/>
        <end position="470"/>
    </location>
</feature>
<protein>
    <recommendedName>
        <fullName evidence="6">Major facilitator superfamily (MFS) profile domain-containing protein</fullName>
    </recommendedName>
</protein>
<evidence type="ECO:0000256" key="3">
    <source>
        <dbReference type="ARBA" id="ARBA00022989"/>
    </source>
</evidence>
<dbReference type="Pfam" id="PF07690">
    <property type="entry name" value="MFS_1"/>
    <property type="match status" value="1"/>
</dbReference>
<keyword evidence="8" id="KW-1185">Reference proteome</keyword>
<dbReference type="GO" id="GO:0022857">
    <property type="term" value="F:transmembrane transporter activity"/>
    <property type="evidence" value="ECO:0007669"/>
    <property type="project" value="InterPro"/>
</dbReference>
<name>A0AAN7U355_9MYCE</name>
<evidence type="ECO:0000313" key="8">
    <source>
        <dbReference type="Proteomes" id="UP001344447"/>
    </source>
</evidence>
<keyword evidence="4 5" id="KW-0472">Membrane</keyword>
<feature type="transmembrane region" description="Helical" evidence="5">
    <location>
        <begin position="140"/>
        <end position="160"/>
    </location>
</feature>
<dbReference type="InterPro" id="IPR005829">
    <property type="entry name" value="Sugar_transporter_CS"/>
</dbReference>
<gene>
    <name evidence="7" type="ORF">RB653_007063</name>
</gene>
<evidence type="ECO:0000256" key="5">
    <source>
        <dbReference type="SAM" id="Phobius"/>
    </source>
</evidence>
<feature type="transmembrane region" description="Helical" evidence="5">
    <location>
        <begin position="58"/>
        <end position="83"/>
    </location>
</feature>
<sequence>MSILENNNNESLSNIQYKKLDIKTPLVINDSEIGECDLKNPTNDKNEFRRRPLKEHKYLKQILLLFGFLPFIMIPSILFQLFLPSVFTDYVIYKFPDYSPEEVQSKAAYFKSYSDSLPYISALLFGPLVGVLSDKYGRKPVFYGAGILFIIDALATLISIKTHNLIYHYVVHTIVGVNSVSTAALTAYISDLSDDDHIPILYSLLGGIYGAGIILGPLTFILINLSSIPNLTLYVIIGLLVVCMIIIFFLDESVEIAKQNNKIKYSNTITNPIKLVKNLFSSNGYFSFVVIIYLFVSFSTCDITLIFYYYCSFVYDWTPKDNSIFFGGIGVIIIIWGAVISPILLKFFSERKIISIMLICCFMAHILFVFSGLSQYLFIFGALLGSPQVTNLVQAVISKLTPPHMQATILVGAQSVSSIASFLGSIVVNDLFMYSISNNISKKFPQLTFLIFGVVIGITTIGTIIIWNYFKKSSSKIIFSENNYKYETIN</sequence>
<feature type="transmembrane region" description="Helical" evidence="5">
    <location>
        <begin position="231"/>
        <end position="250"/>
    </location>
</feature>
<dbReference type="PANTHER" id="PTHR23507:SF1">
    <property type="entry name" value="FI18259P1-RELATED"/>
    <property type="match status" value="1"/>
</dbReference>
<evidence type="ECO:0000256" key="1">
    <source>
        <dbReference type="ARBA" id="ARBA00004141"/>
    </source>
</evidence>
<dbReference type="PROSITE" id="PS00216">
    <property type="entry name" value="SUGAR_TRANSPORT_1"/>
    <property type="match status" value="1"/>
</dbReference>
<feature type="transmembrane region" description="Helical" evidence="5">
    <location>
        <begin position="201"/>
        <end position="225"/>
    </location>
</feature>
<dbReference type="InterPro" id="IPR036259">
    <property type="entry name" value="MFS_trans_sf"/>
</dbReference>
<dbReference type="Proteomes" id="UP001344447">
    <property type="component" value="Unassembled WGS sequence"/>
</dbReference>
<reference evidence="7 8" key="1">
    <citation type="submission" date="2023-11" db="EMBL/GenBank/DDBJ databases">
        <title>Dfirmibasis_genome.</title>
        <authorList>
            <person name="Edelbroek B."/>
            <person name="Kjellin J."/>
            <person name="Jerlstrom-Hultqvist J."/>
            <person name="Soderbom F."/>
        </authorList>
    </citation>
    <scope>NUCLEOTIDE SEQUENCE [LARGE SCALE GENOMIC DNA]</scope>
    <source>
        <strain evidence="7 8">TNS-C-14</strain>
    </source>
</reference>
<organism evidence="7 8">
    <name type="scientific">Dictyostelium firmibasis</name>
    <dbReference type="NCBI Taxonomy" id="79012"/>
    <lineage>
        <taxon>Eukaryota</taxon>
        <taxon>Amoebozoa</taxon>
        <taxon>Evosea</taxon>
        <taxon>Eumycetozoa</taxon>
        <taxon>Dictyostelia</taxon>
        <taxon>Dictyosteliales</taxon>
        <taxon>Dictyosteliaceae</taxon>
        <taxon>Dictyostelium</taxon>
    </lineage>
</organism>
<dbReference type="PANTHER" id="PTHR23507">
    <property type="entry name" value="ZGC:174356"/>
    <property type="match status" value="1"/>
</dbReference>
<feature type="transmembrane region" description="Helical" evidence="5">
    <location>
        <begin position="116"/>
        <end position="133"/>
    </location>
</feature>
<dbReference type="InterPro" id="IPR020846">
    <property type="entry name" value="MFS_dom"/>
</dbReference>
<dbReference type="EMBL" id="JAVFKY010000005">
    <property type="protein sequence ID" value="KAK5575928.1"/>
    <property type="molecule type" value="Genomic_DNA"/>
</dbReference>
<feature type="transmembrane region" description="Helical" evidence="5">
    <location>
        <begin position="352"/>
        <end position="370"/>
    </location>
</feature>
<feature type="transmembrane region" description="Helical" evidence="5">
    <location>
        <begin position="284"/>
        <end position="310"/>
    </location>
</feature>
<feature type="transmembrane region" description="Helical" evidence="5">
    <location>
        <begin position="166"/>
        <end position="189"/>
    </location>
</feature>
<feature type="transmembrane region" description="Helical" evidence="5">
    <location>
        <begin position="409"/>
        <end position="428"/>
    </location>
</feature>
<evidence type="ECO:0000313" key="7">
    <source>
        <dbReference type="EMBL" id="KAK5575928.1"/>
    </source>
</evidence>
<evidence type="ECO:0000256" key="2">
    <source>
        <dbReference type="ARBA" id="ARBA00022692"/>
    </source>
</evidence>
<dbReference type="GO" id="GO:0016020">
    <property type="term" value="C:membrane"/>
    <property type="evidence" value="ECO:0007669"/>
    <property type="project" value="UniProtKB-SubCell"/>
</dbReference>
<proteinExistence type="predicted"/>
<keyword evidence="3 5" id="KW-1133">Transmembrane helix</keyword>